<sequence length="251" mass="28099">MFATRIATTLIRSGAARIAARPVVFSQLKTTITTPLLSALHISPARRFAHGLVDKDLVTKLQEEIKYEAESPENENASFLASFKAKNIWAIEDKLGGKDISMTRTFGNEKITLYFNTDAISEAAEQDMGEDESEDPSVVTSCIIEKQGVEGALEITATAINGEFIVDHVFFVDSQKLALDLSAEGDWIRRSKYGGPIFADLEENVQETFQQYLEERGFDSELANFVGLYIESKEQNEYIHWLKNVENFVAK</sequence>
<dbReference type="OrthoDB" id="278212at2759"/>
<dbReference type="Pfam" id="PF02330">
    <property type="entry name" value="MAM33"/>
    <property type="match status" value="1"/>
</dbReference>
<proteinExistence type="predicted"/>
<evidence type="ECO:0000313" key="2">
    <source>
        <dbReference type="Proteomes" id="UP000077115"/>
    </source>
</evidence>
<dbReference type="SUPFAM" id="SSF54529">
    <property type="entry name" value="Mitochondrial glycoprotein MAM33-like"/>
    <property type="match status" value="1"/>
</dbReference>
<organism evidence="1 2">
    <name type="scientific">Batrachochytrium dendrobatidis (strain JEL423)</name>
    <dbReference type="NCBI Taxonomy" id="403673"/>
    <lineage>
        <taxon>Eukaryota</taxon>
        <taxon>Fungi</taxon>
        <taxon>Fungi incertae sedis</taxon>
        <taxon>Chytridiomycota</taxon>
        <taxon>Chytridiomycota incertae sedis</taxon>
        <taxon>Chytridiomycetes</taxon>
        <taxon>Rhizophydiales</taxon>
        <taxon>Rhizophydiales incertae sedis</taxon>
        <taxon>Batrachochytrium</taxon>
    </lineage>
</organism>
<reference evidence="1 2" key="1">
    <citation type="submission" date="2006-10" db="EMBL/GenBank/DDBJ databases">
        <title>The Genome Sequence of Batrachochytrium dendrobatidis JEL423.</title>
        <authorList>
            <consortium name="The Broad Institute Genome Sequencing Platform"/>
            <person name="Birren B."/>
            <person name="Lander E."/>
            <person name="Galagan J."/>
            <person name="Cuomo C."/>
            <person name="Devon K."/>
            <person name="Jaffe D."/>
            <person name="Butler J."/>
            <person name="Alvarez P."/>
            <person name="Gnerre S."/>
            <person name="Grabherr M."/>
            <person name="Kleber M."/>
            <person name="Mauceli E."/>
            <person name="Brockman W."/>
            <person name="Young S."/>
            <person name="LaButti K."/>
            <person name="Sykes S."/>
            <person name="DeCaprio D."/>
            <person name="Crawford M."/>
            <person name="Koehrsen M."/>
            <person name="Engels R."/>
            <person name="Montgomery P."/>
            <person name="Pearson M."/>
            <person name="Howarth C."/>
            <person name="Larson L."/>
            <person name="White J."/>
            <person name="O'Leary S."/>
            <person name="Kodira C."/>
            <person name="Zeng Q."/>
            <person name="Yandava C."/>
            <person name="Alvarado L."/>
            <person name="Longcore J."/>
            <person name="James T."/>
        </authorList>
    </citation>
    <scope>NUCLEOTIDE SEQUENCE [LARGE SCALE GENOMIC DNA]</scope>
    <source>
        <strain evidence="1 2">JEL423</strain>
    </source>
</reference>
<evidence type="ECO:0000313" key="1">
    <source>
        <dbReference type="EMBL" id="OAJ36821.1"/>
    </source>
</evidence>
<reference evidence="1 2" key="2">
    <citation type="submission" date="2016-05" db="EMBL/GenBank/DDBJ databases">
        <title>Lineage-specific infection strategies underlie the spectrum of fungal disease in amphibians.</title>
        <authorList>
            <person name="Cuomo C.A."/>
            <person name="Farrer R.A."/>
            <person name="James T."/>
            <person name="Longcore J."/>
            <person name="Birren B."/>
        </authorList>
    </citation>
    <scope>NUCLEOTIDE SEQUENCE [LARGE SCALE GENOMIC DNA]</scope>
    <source>
        <strain evidence="1 2">JEL423</strain>
    </source>
</reference>
<dbReference type="STRING" id="403673.A0A177WBS9"/>
<dbReference type="GO" id="GO:0005759">
    <property type="term" value="C:mitochondrial matrix"/>
    <property type="evidence" value="ECO:0007669"/>
    <property type="project" value="InterPro"/>
</dbReference>
<protein>
    <recommendedName>
        <fullName evidence="3">Mitochondrial glyco protein</fullName>
    </recommendedName>
</protein>
<dbReference type="GO" id="GO:0042256">
    <property type="term" value="P:cytosolic ribosome assembly"/>
    <property type="evidence" value="ECO:0007669"/>
    <property type="project" value="TreeGrafter"/>
</dbReference>
<dbReference type="EMBL" id="DS022300">
    <property type="protein sequence ID" value="OAJ36821.1"/>
    <property type="molecule type" value="Genomic_DNA"/>
</dbReference>
<name>A0A177WBS9_BATDL</name>
<gene>
    <name evidence="1" type="ORF">BDEG_20949</name>
</gene>
<dbReference type="Gene3D" id="3.10.280.10">
    <property type="entry name" value="Mitochondrial glycoprotein"/>
    <property type="match status" value="1"/>
</dbReference>
<dbReference type="InterPro" id="IPR003428">
    <property type="entry name" value="MAM33"/>
</dbReference>
<dbReference type="AlphaFoldDB" id="A0A177WBS9"/>
<dbReference type="InterPro" id="IPR036561">
    <property type="entry name" value="MAM33_sf"/>
</dbReference>
<dbReference type="eggNOG" id="KOG2536">
    <property type="taxonomic scope" value="Eukaryota"/>
</dbReference>
<evidence type="ECO:0008006" key="3">
    <source>
        <dbReference type="Google" id="ProtNLM"/>
    </source>
</evidence>
<dbReference type="PANTHER" id="PTHR10826">
    <property type="entry name" value="COMPLEMENT COMPONENT 1"/>
    <property type="match status" value="1"/>
</dbReference>
<accession>A0A177WBS9</accession>
<dbReference type="VEuPathDB" id="FungiDB:BDEG_20949"/>
<dbReference type="Proteomes" id="UP000077115">
    <property type="component" value="Unassembled WGS sequence"/>
</dbReference>
<dbReference type="PANTHER" id="PTHR10826:SF1">
    <property type="entry name" value="COMPLEMENT COMPONENT 1 Q SUBCOMPONENT-BINDING PROTEIN, MITOCHONDRIAL"/>
    <property type="match status" value="1"/>
</dbReference>